<evidence type="ECO:0000313" key="3">
    <source>
        <dbReference type="EMBL" id="APW63972.1"/>
    </source>
</evidence>
<dbReference type="STRING" id="1387353.BSF38_05560"/>
<reference evidence="4" key="1">
    <citation type="submission" date="2016-12" db="EMBL/GenBank/DDBJ databases">
        <title>Comparative genomics of four Isosphaeraceae planctomycetes: a common pool of plasmids and glycoside hydrolase genes.</title>
        <authorList>
            <person name="Ivanova A."/>
        </authorList>
    </citation>
    <scope>NUCLEOTIDE SEQUENCE [LARGE SCALE GENOMIC DNA]</scope>
    <source>
        <strain evidence="4">PX4</strain>
    </source>
</reference>
<dbReference type="EMBL" id="CP019082">
    <property type="protein sequence ID" value="APW63972.1"/>
    <property type="molecule type" value="Genomic_DNA"/>
</dbReference>
<feature type="signal peptide" evidence="2">
    <location>
        <begin position="1"/>
        <end position="29"/>
    </location>
</feature>
<feature type="compositionally biased region" description="Basic and acidic residues" evidence="1">
    <location>
        <begin position="31"/>
        <end position="121"/>
    </location>
</feature>
<protein>
    <submittedName>
        <fullName evidence="3">Uncharacterized protein</fullName>
    </submittedName>
</protein>
<feature type="region of interest" description="Disordered" evidence="1">
    <location>
        <begin position="21"/>
        <end position="287"/>
    </location>
</feature>
<dbReference type="AlphaFoldDB" id="A0A1U7CYE2"/>
<name>A0A1U7CYE2_9BACT</name>
<dbReference type="Proteomes" id="UP000186309">
    <property type="component" value="Chromosome"/>
</dbReference>
<evidence type="ECO:0000256" key="1">
    <source>
        <dbReference type="SAM" id="MobiDB-lite"/>
    </source>
</evidence>
<keyword evidence="2" id="KW-0732">Signal</keyword>
<dbReference type="OrthoDB" id="277548at2"/>
<accession>A0A1U7CYE2</accession>
<feature type="chain" id="PRO_5012143186" evidence="2">
    <location>
        <begin position="30"/>
        <end position="326"/>
    </location>
</feature>
<sequence>MISTTNRRRVAALALIAAFGFGLSGPARGQEPAKPRDEALDSLIEKLGQEPKDQPKADAGKDDQNRDKPVVDAEKPAKPKAEAGKPKAGEGDVSSEDKAVDDLLEKLGATKDEPTAEDRPKQPGGGEQPPGEPGQGGGGSGKDDRQAPGLTGEDKQIDEQLEELSGRKRKRNQSDRRQSEASGPMGKIVKEMRDIEERLGKPDTGDDTQGKQKEIVKQLETLIEQIRQSSSQAGKGMKEVRQAGNKPGDQPGDQPGKNAAGAPLSKPAKPTDKHVLAGGKDAWGHLPPELRQEIDNLFKEDSLPSREELIRRYYLSVSRKKLVRGE</sequence>
<feature type="compositionally biased region" description="Gly residues" evidence="1">
    <location>
        <begin position="123"/>
        <end position="140"/>
    </location>
</feature>
<gene>
    <name evidence="3" type="ORF">BSF38_05560</name>
</gene>
<feature type="compositionally biased region" description="Basic and acidic residues" evidence="1">
    <location>
        <begin position="141"/>
        <end position="158"/>
    </location>
</feature>
<proteinExistence type="predicted"/>
<feature type="compositionally biased region" description="Basic and acidic residues" evidence="1">
    <location>
        <begin position="188"/>
        <end position="217"/>
    </location>
</feature>
<evidence type="ECO:0000256" key="2">
    <source>
        <dbReference type="SAM" id="SignalP"/>
    </source>
</evidence>
<keyword evidence="4" id="KW-1185">Reference proteome</keyword>
<organism evidence="3 4">
    <name type="scientific">Paludisphaera borealis</name>
    <dbReference type="NCBI Taxonomy" id="1387353"/>
    <lineage>
        <taxon>Bacteria</taxon>
        <taxon>Pseudomonadati</taxon>
        <taxon>Planctomycetota</taxon>
        <taxon>Planctomycetia</taxon>
        <taxon>Isosphaerales</taxon>
        <taxon>Isosphaeraceae</taxon>
        <taxon>Paludisphaera</taxon>
    </lineage>
</organism>
<dbReference type="RefSeq" id="WP_076350268.1">
    <property type="nucleotide sequence ID" value="NZ_CP019082.1"/>
</dbReference>
<evidence type="ECO:0000313" key="4">
    <source>
        <dbReference type="Proteomes" id="UP000186309"/>
    </source>
</evidence>
<dbReference type="KEGG" id="pbor:BSF38_05560"/>